<evidence type="ECO:0000259" key="3">
    <source>
        <dbReference type="Pfam" id="PF12849"/>
    </source>
</evidence>
<name>A0A5P9CQX2_9VIBR</name>
<feature type="chain" id="PRO_5024844303" evidence="2">
    <location>
        <begin position="23"/>
        <end position="303"/>
    </location>
</feature>
<dbReference type="KEGG" id="vaq:FIV01_19590"/>
<dbReference type="InterPro" id="IPR050811">
    <property type="entry name" value="Phosphate_ABC_transporter"/>
</dbReference>
<sequence precursor="true">MMMKLLTVLPVILALASFSVKAETIVVAGSTTIKPIFDHLNYVLRQGKISLPAEEVKSIDAINQTLGPDQIAQIKQHFNSYVFNVRPGGSSKGVKSAFDNQVDIGMASRALKEKESPLKSSLDVVSIGSDALVFMVSTTNSVDNIPLNSLSQAFSGQIKTCEELGTTGGKIRLLGKGSHHGTHDVFLAKLNLKGKKLAPITYFEDELTITKSIAQRFKNGLAFGSLGAIPNNALGQTVKLVSVDGVAPMVDGQFNSQYGYVRPLNLVVNKSSSNKPGVKVVLEFFKTESGKALVKAYGFVPTP</sequence>
<dbReference type="SUPFAM" id="SSF53850">
    <property type="entry name" value="Periplasmic binding protein-like II"/>
    <property type="match status" value="1"/>
</dbReference>
<keyword evidence="4" id="KW-0614">Plasmid</keyword>
<geneLocation type="plasmid" evidence="5">
    <name>pthaf100_a</name>
</geneLocation>
<dbReference type="RefSeq" id="WP_172971882.1">
    <property type="nucleotide sequence ID" value="NZ_CBCSDK010000016.1"/>
</dbReference>
<dbReference type="PANTHER" id="PTHR30570:SF1">
    <property type="entry name" value="PHOSPHATE-BINDING PROTEIN PSTS"/>
    <property type="match status" value="1"/>
</dbReference>
<feature type="domain" description="PBP" evidence="3">
    <location>
        <begin position="70"/>
        <end position="284"/>
    </location>
</feature>
<proteinExistence type="predicted"/>
<dbReference type="Gene3D" id="3.40.190.10">
    <property type="entry name" value="Periplasmic binding protein-like II"/>
    <property type="match status" value="2"/>
</dbReference>
<gene>
    <name evidence="4" type="primary">pstS3</name>
    <name evidence="4" type="ORF">FIV01_19590</name>
</gene>
<evidence type="ECO:0000256" key="2">
    <source>
        <dbReference type="SAM" id="SignalP"/>
    </source>
</evidence>
<feature type="signal peptide" evidence="2">
    <location>
        <begin position="1"/>
        <end position="22"/>
    </location>
</feature>
<dbReference type="InterPro" id="IPR024370">
    <property type="entry name" value="PBP_domain"/>
</dbReference>
<keyword evidence="1 2" id="KW-0732">Signal</keyword>
<protein>
    <submittedName>
        <fullName evidence="4">Phosphate-binding protein PstS</fullName>
    </submittedName>
</protein>
<organism evidence="4 5">
    <name type="scientific">Vibrio aquimaris</name>
    <dbReference type="NCBI Taxonomy" id="2587862"/>
    <lineage>
        <taxon>Bacteria</taxon>
        <taxon>Pseudomonadati</taxon>
        <taxon>Pseudomonadota</taxon>
        <taxon>Gammaproteobacteria</taxon>
        <taxon>Vibrionales</taxon>
        <taxon>Vibrionaceae</taxon>
        <taxon>Vibrio</taxon>
    </lineage>
</organism>
<dbReference type="AlphaFoldDB" id="A0A5P9CQX2"/>
<evidence type="ECO:0000256" key="1">
    <source>
        <dbReference type="ARBA" id="ARBA00022729"/>
    </source>
</evidence>
<reference evidence="4 5" key="1">
    <citation type="submission" date="2019-10" db="EMBL/GenBank/DDBJ databases">
        <title>Complete genome sequence of Vibrio sp. strain THAF100, isolated from non-filtered water from the water column of tank 6 of a marine aquarium containing stony-coral fragments. Water maintained at 26 degree C.</title>
        <authorList>
            <person name="Ruckert C."/>
            <person name="Franco A."/>
            <person name="Kalinowski J."/>
            <person name="Glaeser S."/>
        </authorList>
    </citation>
    <scope>NUCLEOTIDE SEQUENCE [LARGE SCALE GENOMIC DNA]</scope>
    <source>
        <strain evidence="4 5">THAF100</strain>
        <plasmid evidence="5">pthaf100_a</plasmid>
    </source>
</reference>
<evidence type="ECO:0000313" key="5">
    <source>
        <dbReference type="Proteomes" id="UP000326936"/>
    </source>
</evidence>
<dbReference type="Pfam" id="PF12849">
    <property type="entry name" value="PBP_like_2"/>
    <property type="match status" value="1"/>
</dbReference>
<dbReference type="Proteomes" id="UP000326936">
    <property type="component" value="Plasmid pTHAF100_a"/>
</dbReference>
<accession>A0A5P9CQX2</accession>
<keyword evidence="5" id="KW-1185">Reference proteome</keyword>
<evidence type="ECO:0000313" key="4">
    <source>
        <dbReference type="EMBL" id="QFT28606.1"/>
    </source>
</evidence>
<dbReference type="PANTHER" id="PTHR30570">
    <property type="entry name" value="PERIPLASMIC PHOSPHATE BINDING COMPONENT OF PHOSPHATE ABC TRANSPORTER"/>
    <property type="match status" value="1"/>
</dbReference>
<dbReference type="EMBL" id="CP045351">
    <property type="protein sequence ID" value="QFT28606.1"/>
    <property type="molecule type" value="Genomic_DNA"/>
</dbReference>